<dbReference type="Proteomes" id="UP001163835">
    <property type="component" value="Unassembled WGS sequence"/>
</dbReference>
<keyword evidence="2" id="KW-1185">Reference proteome</keyword>
<organism evidence="1 2">
    <name type="scientific">Lentinula aff. lateritia</name>
    <dbReference type="NCBI Taxonomy" id="2804960"/>
    <lineage>
        <taxon>Eukaryota</taxon>
        <taxon>Fungi</taxon>
        <taxon>Dikarya</taxon>
        <taxon>Basidiomycota</taxon>
        <taxon>Agaricomycotina</taxon>
        <taxon>Agaricomycetes</taxon>
        <taxon>Agaricomycetidae</taxon>
        <taxon>Agaricales</taxon>
        <taxon>Marasmiineae</taxon>
        <taxon>Omphalotaceae</taxon>
        <taxon>Lentinula</taxon>
    </lineage>
</organism>
<accession>A0ACC1TQR1</accession>
<comment type="caution">
    <text evidence="1">The sequence shown here is derived from an EMBL/GenBank/DDBJ whole genome shotgun (WGS) entry which is preliminary data.</text>
</comment>
<sequence length="1848" mass="204421">MRFAVWTFIAFFLLSAVYAAPRFNARASSDEGYPSEPPSKKIKLEPGTQAVKQESPTVKSESVSPAPMNPREVVHVSFIDKGKIKGSHWFEFEQRDKDLLEALIRRAARENWEWTEDRSQNMAFEYPEQTHHYTGIKKRYFFKGPFKQCGGRDNEECIAELVDFYDKQDPPRGEGSIYLREKGVHGFIYDKGKKIFPVWLHCYSAFHVRPMGSEIQVNKNGIDTYMPCQPIPPPNCNSPARERRSAFKNLGYVKCSWIDDEASCCSESFGRALIIKLESSQSRSNIPTNLPKLNFNYDNGNNTKTPNFNAEARQSAIVVGVGDELAEHRIHLAASDYCEYKSRPPTATATSVAPTAPPTEFTYTPASGVISRPHPPHQNHSSNQNQTRNQSRIPADTPQNPTTSSGIPHVPPGPASVVRNTPHSFHGPPPATAPAVLVGPASGSSGSGSGKHLVGSSGSSNSFNGFQNAMNIGYFTQHRRASGSAPGSHIIHNGLTASPQSANISPVSLHRVPPSVGAHNFLGLGPSEGYAARSSEHATHATHPHMSPRQTHRAPPAPTSSAQSQHALSTPSIPFVPTPPLTTAQLSQGLHLIPSYPSHPAHPTSSNSTAATAQTATQAILSTTQRTLEHTWNTILTSVDSEVAKLHTAHAGQIRVWADYVDGVRKESDAYKLRMESFQRDADRIRREREMYRLTSKNLENQIDESRRRAESLRRPEVPESVAHSQIELQEGRRKYEGQEDESHDTEQASNDLVDRIRRERDDLKVQVAALATGSHPQNHSRSNSEHLQKLQNEHLSLSASYNTLLNAHSQLQATHTSLLATHNDLQITHTELRSTYDSCQTTYTALRREFEDLLEREEKASIKLGIAEESLKGERARAFELDEARKREKKGRKEREKEVEELRGKVYDLERHSTNGVRKETPDTFQETGPEENRTDFGQSQREFQVSTPIRSSSPQLRRSPHRQDVVNFDADDSVLPISPPPTGPSMLSPQPFSPPVRPTLRTCPPRRVDHPVASTSRQFPETRNDPQNESQDRRSRSVMSVEDLSGSLHREQESGHDRSAYLRPSSNAPSVVMSQTGSKAPSLAGSKAPSPIRDESDIVTSFTKIPSPLLPSVEPVTLVMTPMARKDSRSPFTEYRPLPRSDTQEWQQALDVYRPLSTSDMHPYQKTDFLRQDLDSPTSARGPSLGYGNEEKALESILQVPTFRSRPASTSYSQAPSRPHSAAESTRPSSASVLLESGLSTVAQGHDDSQKTTTTGRSSRSAPRLDMGVLDQNPPTNLKFISNPDSGNPMSTPPAVTLSPSSNSSLLHTQWKQLTTEAATREIGVIPEGQDRQEMPKIDLSDEVEEGEERESARIVENPQRPDSIHRLLSPSPFTITPYGNDSHYDQRQRGCVPVPLDSSSTSSRPWLATSVEHRRTYASSPNSSPRLHGTHITPYDSGTANGYLSRNSMNHLKRKGNGNDGRDLSSLASEHLHPRDIDFSHPQPHKLVKVMRDGQVVASPVDFEGRNGMFVERRRDGRMERYGEPSYPQFHTPSYAYPSVKTQGITSHMNGMHRLSQRSSTPPQSAVPMSISPVSPSSPVASAPLSQPNPKSTVEQSHRSHHSTAPPTDSPHENLDTPTNAKPSSRRILITPSHAHPVQPYPGLPMKPVDSPIQLHPGLPKKPFFEPVDTSKQRTNEMARSDGWRNASNSYPGRSGTDGWYPSTIGTNGSGTWKSWATAPSISNGHGQDQTDQNTSGPGAAPIKQLSFKHIDLLYETIGGEYICRECRASSTTNLTKPKSFPTSSPSFTEIFAHYSESHKAREEEVLKYSAVKLQEQLLLKRGNSLQLNTGRGVKRKVGGKKGSK</sequence>
<evidence type="ECO:0000313" key="2">
    <source>
        <dbReference type="Proteomes" id="UP001163835"/>
    </source>
</evidence>
<reference evidence="1" key="1">
    <citation type="submission" date="2022-09" db="EMBL/GenBank/DDBJ databases">
        <title>A Global Phylogenomic Analysis of the Shiitake Genus Lentinula.</title>
        <authorList>
            <consortium name="DOE Joint Genome Institute"/>
            <person name="Sierra-Patev S."/>
            <person name="Min B."/>
            <person name="Naranjo-Ortiz M."/>
            <person name="Looney B."/>
            <person name="Konkel Z."/>
            <person name="Slot J.C."/>
            <person name="Sakamoto Y."/>
            <person name="Steenwyk J.L."/>
            <person name="Rokas A."/>
            <person name="Carro J."/>
            <person name="Camarero S."/>
            <person name="Ferreira P."/>
            <person name="Molpeceres G."/>
            <person name="Ruiz-Duenas F.J."/>
            <person name="Serrano A."/>
            <person name="Henrissat B."/>
            <person name="Drula E."/>
            <person name="Hughes K.W."/>
            <person name="Mata J.L."/>
            <person name="Ishikawa N.K."/>
            <person name="Vargas-Isla R."/>
            <person name="Ushijima S."/>
            <person name="Smith C.A."/>
            <person name="Ahrendt S."/>
            <person name="Andreopoulos W."/>
            <person name="He G."/>
            <person name="Labutti K."/>
            <person name="Lipzen A."/>
            <person name="Ng V."/>
            <person name="Riley R."/>
            <person name="Sandor L."/>
            <person name="Barry K."/>
            <person name="Martinez A.T."/>
            <person name="Xiao Y."/>
            <person name="Gibbons J.G."/>
            <person name="Terashima K."/>
            <person name="Grigoriev I.V."/>
            <person name="Hibbett D.S."/>
        </authorList>
    </citation>
    <scope>NUCLEOTIDE SEQUENCE</scope>
    <source>
        <strain evidence="1">TMI1499</strain>
    </source>
</reference>
<proteinExistence type="predicted"/>
<name>A0ACC1TQR1_9AGAR</name>
<protein>
    <submittedName>
        <fullName evidence="1">Uncharacterized protein</fullName>
    </submittedName>
</protein>
<gene>
    <name evidence="1" type="ORF">F5876DRAFT_68416</name>
</gene>
<dbReference type="EMBL" id="MU795345">
    <property type="protein sequence ID" value="KAJ3807064.1"/>
    <property type="molecule type" value="Genomic_DNA"/>
</dbReference>
<evidence type="ECO:0000313" key="1">
    <source>
        <dbReference type="EMBL" id="KAJ3807064.1"/>
    </source>
</evidence>